<comment type="subcellular location">
    <subcellularLocation>
        <location evidence="1">Membrane</location>
        <topology evidence="1">Multi-pass membrane protein</topology>
    </subcellularLocation>
</comment>
<dbReference type="Proteomes" id="UP000015102">
    <property type="component" value="Unassembled WGS sequence"/>
</dbReference>
<keyword evidence="5 6" id="KW-0472">Membrane</keyword>
<dbReference type="InterPro" id="IPR018503">
    <property type="entry name" value="Tetraspanin_CS"/>
</dbReference>
<dbReference type="STRING" id="36166.T1GQV1"/>
<reference evidence="7" key="2">
    <citation type="submission" date="2015-06" db="UniProtKB">
        <authorList>
            <consortium name="EnsemblMetazoa"/>
        </authorList>
    </citation>
    <scope>IDENTIFICATION</scope>
</reference>
<evidence type="ECO:0000256" key="6">
    <source>
        <dbReference type="SAM" id="Phobius"/>
    </source>
</evidence>
<name>T1GQV1_MEGSC</name>
<evidence type="ECO:0000256" key="3">
    <source>
        <dbReference type="ARBA" id="ARBA00022692"/>
    </source>
</evidence>
<evidence type="ECO:0000256" key="4">
    <source>
        <dbReference type="ARBA" id="ARBA00022989"/>
    </source>
</evidence>
<proteinExistence type="inferred from homology"/>
<evidence type="ECO:0000256" key="2">
    <source>
        <dbReference type="ARBA" id="ARBA00006840"/>
    </source>
</evidence>
<dbReference type="PROSITE" id="PS00421">
    <property type="entry name" value="TM4_1"/>
    <property type="match status" value="1"/>
</dbReference>
<keyword evidence="3 6" id="KW-0812">Transmembrane</keyword>
<accession>T1GQV1</accession>
<dbReference type="EMBL" id="CAQQ02197256">
    <property type="status" value="NOT_ANNOTATED_CDS"/>
    <property type="molecule type" value="Genomic_DNA"/>
</dbReference>
<evidence type="ECO:0000256" key="5">
    <source>
        <dbReference type="ARBA" id="ARBA00023136"/>
    </source>
</evidence>
<dbReference type="CDD" id="cd03127">
    <property type="entry name" value="tetraspanin_LEL"/>
    <property type="match status" value="1"/>
</dbReference>
<keyword evidence="4 6" id="KW-1133">Transmembrane helix</keyword>
<dbReference type="Pfam" id="PF00335">
    <property type="entry name" value="Tetraspanin"/>
    <property type="match status" value="1"/>
</dbReference>
<dbReference type="AlphaFoldDB" id="T1GQV1"/>
<evidence type="ECO:0000313" key="7">
    <source>
        <dbReference type="EnsemblMetazoa" id="MESCA006016-PA"/>
    </source>
</evidence>
<sequence>MVLINSTSRLTHRIPLGLPEISRKYFQLESLDKKSPWISTVILSIFTPFQKLIICAIKLDKIAYLSVIYQLSVPTHQQHSSYLECQKYKQFIVGAGLITIGSLFLSGASELPSDYDFAPAAVLPVLTIVLGSIIFVVSFFGCCGAIKENSCMLTTYTIFLIILCILQIAFSSYVWATRQNLYDEAEVYVQQGWDNRKDNQKVLDAIQILGRCCGKDNKSDYGLEPLPASCCGSANEQDKCPANQAYDTGCFSGFKDYFSAYTNWIIVYGYIIAAIELAGVILACCLKGTLNRHRRTY</sequence>
<feature type="transmembrane region" description="Helical" evidence="6">
    <location>
        <begin position="91"/>
        <end position="109"/>
    </location>
</feature>
<dbReference type="SUPFAM" id="SSF48652">
    <property type="entry name" value="Tetraspanin"/>
    <property type="match status" value="1"/>
</dbReference>
<dbReference type="EnsemblMetazoa" id="MESCA006016-RA">
    <property type="protein sequence ID" value="MESCA006016-PA"/>
    <property type="gene ID" value="MESCA006016"/>
</dbReference>
<organism evidence="7 8">
    <name type="scientific">Megaselia scalaris</name>
    <name type="common">Humpbacked fly</name>
    <name type="synonym">Phora scalaris</name>
    <dbReference type="NCBI Taxonomy" id="36166"/>
    <lineage>
        <taxon>Eukaryota</taxon>
        <taxon>Metazoa</taxon>
        <taxon>Ecdysozoa</taxon>
        <taxon>Arthropoda</taxon>
        <taxon>Hexapoda</taxon>
        <taxon>Insecta</taxon>
        <taxon>Pterygota</taxon>
        <taxon>Neoptera</taxon>
        <taxon>Endopterygota</taxon>
        <taxon>Diptera</taxon>
        <taxon>Brachycera</taxon>
        <taxon>Muscomorpha</taxon>
        <taxon>Platypezoidea</taxon>
        <taxon>Phoridae</taxon>
        <taxon>Megaseliini</taxon>
        <taxon>Megaselia</taxon>
    </lineage>
</organism>
<feature type="transmembrane region" description="Helical" evidence="6">
    <location>
        <begin position="121"/>
        <end position="146"/>
    </location>
</feature>
<protein>
    <submittedName>
        <fullName evidence="7">Uncharacterized protein</fullName>
    </submittedName>
</protein>
<reference evidence="8" key="1">
    <citation type="submission" date="2013-02" db="EMBL/GenBank/DDBJ databases">
        <authorList>
            <person name="Hughes D."/>
        </authorList>
    </citation>
    <scope>NUCLEOTIDE SEQUENCE</scope>
    <source>
        <strain>Durham</strain>
        <strain evidence="8">NC isolate 2 -- Noor lab</strain>
    </source>
</reference>
<keyword evidence="8" id="KW-1185">Reference proteome</keyword>
<evidence type="ECO:0000313" key="8">
    <source>
        <dbReference type="Proteomes" id="UP000015102"/>
    </source>
</evidence>
<dbReference type="GO" id="GO:0005886">
    <property type="term" value="C:plasma membrane"/>
    <property type="evidence" value="ECO:0007669"/>
    <property type="project" value="TreeGrafter"/>
</dbReference>
<feature type="transmembrane region" description="Helical" evidence="6">
    <location>
        <begin position="153"/>
        <end position="176"/>
    </location>
</feature>
<dbReference type="HOGENOM" id="CLU_055524_6_1_1"/>
<dbReference type="PRINTS" id="PR00259">
    <property type="entry name" value="TMFOUR"/>
</dbReference>
<dbReference type="InterPro" id="IPR018499">
    <property type="entry name" value="Tetraspanin/Peripherin"/>
</dbReference>
<dbReference type="PANTHER" id="PTHR19282">
    <property type="entry name" value="TETRASPANIN"/>
    <property type="match status" value="1"/>
</dbReference>
<dbReference type="InterPro" id="IPR008952">
    <property type="entry name" value="Tetraspanin_EC2_sf"/>
</dbReference>
<dbReference type="Gene3D" id="1.10.1450.10">
    <property type="entry name" value="Tetraspanin"/>
    <property type="match status" value="1"/>
</dbReference>
<dbReference type="PANTHER" id="PTHR19282:SF521">
    <property type="entry name" value="IP01817P-RELATED"/>
    <property type="match status" value="1"/>
</dbReference>
<dbReference type="EMBL" id="CAQQ02197257">
    <property type="status" value="NOT_ANNOTATED_CDS"/>
    <property type="molecule type" value="Genomic_DNA"/>
</dbReference>
<feature type="transmembrane region" description="Helical" evidence="6">
    <location>
        <begin position="265"/>
        <end position="286"/>
    </location>
</feature>
<evidence type="ECO:0000256" key="1">
    <source>
        <dbReference type="ARBA" id="ARBA00004141"/>
    </source>
</evidence>
<comment type="similarity">
    <text evidence="2">Belongs to the tetraspanin (TM4SF) family.</text>
</comment>